<dbReference type="EMBL" id="BMAT01000970">
    <property type="protein sequence ID" value="GFR77387.1"/>
    <property type="molecule type" value="Genomic_DNA"/>
</dbReference>
<evidence type="ECO:0000256" key="1">
    <source>
        <dbReference type="SAM" id="MobiDB-lite"/>
    </source>
</evidence>
<accession>A0AAV4FVV8</accession>
<comment type="caution">
    <text evidence="2">The sequence shown here is derived from an EMBL/GenBank/DDBJ whole genome shotgun (WGS) entry which is preliminary data.</text>
</comment>
<evidence type="ECO:0000313" key="3">
    <source>
        <dbReference type="Proteomes" id="UP000762676"/>
    </source>
</evidence>
<organism evidence="2 3">
    <name type="scientific">Elysia marginata</name>
    <dbReference type="NCBI Taxonomy" id="1093978"/>
    <lineage>
        <taxon>Eukaryota</taxon>
        <taxon>Metazoa</taxon>
        <taxon>Spiralia</taxon>
        <taxon>Lophotrochozoa</taxon>
        <taxon>Mollusca</taxon>
        <taxon>Gastropoda</taxon>
        <taxon>Heterobranchia</taxon>
        <taxon>Euthyneura</taxon>
        <taxon>Panpulmonata</taxon>
        <taxon>Sacoglossa</taxon>
        <taxon>Placobranchoidea</taxon>
        <taxon>Plakobranchidae</taxon>
        <taxon>Elysia</taxon>
    </lineage>
</organism>
<dbReference type="Proteomes" id="UP000762676">
    <property type="component" value="Unassembled WGS sequence"/>
</dbReference>
<sequence length="119" mass="13606">MQYRYYSGASRRRQIPPHPRNCDAGRVITQSPSHGGSRWGRPGIKNYPPLMFAFRSWRSRGQAKGESVSCACKLNNPKEGWTERIRELPPSPQGVPRPARNVSFSNELYADDKYGRKLE</sequence>
<reference evidence="2 3" key="1">
    <citation type="journal article" date="2021" name="Elife">
        <title>Chloroplast acquisition without the gene transfer in kleptoplastic sea slugs, Plakobranchus ocellatus.</title>
        <authorList>
            <person name="Maeda T."/>
            <person name="Takahashi S."/>
            <person name="Yoshida T."/>
            <person name="Shimamura S."/>
            <person name="Takaki Y."/>
            <person name="Nagai Y."/>
            <person name="Toyoda A."/>
            <person name="Suzuki Y."/>
            <person name="Arimoto A."/>
            <person name="Ishii H."/>
            <person name="Satoh N."/>
            <person name="Nishiyama T."/>
            <person name="Hasebe M."/>
            <person name="Maruyama T."/>
            <person name="Minagawa J."/>
            <person name="Obokata J."/>
            <person name="Shigenobu S."/>
        </authorList>
    </citation>
    <scope>NUCLEOTIDE SEQUENCE [LARGE SCALE GENOMIC DNA]</scope>
</reference>
<evidence type="ECO:0000313" key="2">
    <source>
        <dbReference type="EMBL" id="GFR77387.1"/>
    </source>
</evidence>
<feature type="region of interest" description="Disordered" evidence="1">
    <location>
        <begin position="1"/>
        <end position="42"/>
    </location>
</feature>
<dbReference type="AlphaFoldDB" id="A0AAV4FVV8"/>
<feature type="compositionally biased region" description="Basic and acidic residues" evidence="1">
    <location>
        <begin position="110"/>
        <end position="119"/>
    </location>
</feature>
<name>A0AAV4FVV8_9GAST</name>
<protein>
    <submittedName>
        <fullName evidence="2">Uncharacterized protein</fullName>
    </submittedName>
</protein>
<keyword evidence="3" id="KW-1185">Reference proteome</keyword>
<proteinExistence type="predicted"/>
<feature type="region of interest" description="Disordered" evidence="1">
    <location>
        <begin position="84"/>
        <end position="119"/>
    </location>
</feature>
<gene>
    <name evidence="2" type="ORF">ElyMa_000507100</name>
</gene>